<name>U4KV24_PYROM</name>
<keyword evidence="4" id="KW-0443">Lipid metabolism</keyword>
<evidence type="ECO:0000256" key="4">
    <source>
        <dbReference type="ARBA" id="ARBA00023098"/>
    </source>
</evidence>
<evidence type="ECO:0000256" key="2">
    <source>
        <dbReference type="ARBA" id="ARBA00022598"/>
    </source>
</evidence>
<evidence type="ECO:0000313" key="8">
    <source>
        <dbReference type="EMBL" id="CCX05007.1"/>
    </source>
</evidence>
<dbReference type="PANTHER" id="PTHR43859">
    <property type="entry name" value="ACYL-ACTIVATING ENZYME"/>
    <property type="match status" value="1"/>
</dbReference>
<keyword evidence="9" id="KW-1185">Reference proteome</keyword>
<dbReference type="eggNOG" id="KOG1176">
    <property type="taxonomic scope" value="Eukaryota"/>
</dbReference>
<gene>
    <name evidence="8" type="ORF">PCON_04496</name>
</gene>
<dbReference type="InterPro" id="IPR045851">
    <property type="entry name" value="AMP-bd_C_sf"/>
</dbReference>
<comment type="similarity">
    <text evidence="1">Belongs to the ATP-dependent AMP-binding enzyme family.</text>
</comment>
<proteinExistence type="inferred from homology"/>
<dbReference type="EMBL" id="HF935229">
    <property type="protein sequence ID" value="CCX05007.1"/>
    <property type="molecule type" value="Genomic_DNA"/>
</dbReference>
<dbReference type="OMA" id="CGAPIVY"/>
<feature type="domain" description="AMP-dependent synthetase/ligase" evidence="6">
    <location>
        <begin position="43"/>
        <end position="431"/>
    </location>
</feature>
<dbReference type="OrthoDB" id="1882297at2759"/>
<dbReference type="Gene3D" id="3.40.50.12780">
    <property type="entry name" value="N-terminal domain of ligase-like"/>
    <property type="match status" value="1"/>
</dbReference>
<evidence type="ECO:0000313" key="9">
    <source>
        <dbReference type="Proteomes" id="UP000018144"/>
    </source>
</evidence>
<dbReference type="InterPro" id="IPR025110">
    <property type="entry name" value="AMP-bd_C"/>
</dbReference>
<evidence type="ECO:0000256" key="5">
    <source>
        <dbReference type="SAM" id="MobiDB-lite"/>
    </source>
</evidence>
<dbReference type="GO" id="GO:0006631">
    <property type="term" value="P:fatty acid metabolic process"/>
    <property type="evidence" value="ECO:0007669"/>
    <property type="project" value="UniProtKB-KW"/>
</dbReference>
<dbReference type="Pfam" id="PF13193">
    <property type="entry name" value="AMP-binding_C"/>
    <property type="match status" value="1"/>
</dbReference>
<dbReference type="STRING" id="1076935.U4KV24"/>
<dbReference type="Gene3D" id="3.30.300.30">
    <property type="match status" value="1"/>
</dbReference>
<reference evidence="8 9" key="1">
    <citation type="journal article" date="2013" name="PLoS Genet.">
        <title>The genome and development-dependent transcriptomes of Pyronema confluens: a window into fungal evolution.</title>
        <authorList>
            <person name="Traeger S."/>
            <person name="Altegoer F."/>
            <person name="Freitag M."/>
            <person name="Gabaldon T."/>
            <person name="Kempken F."/>
            <person name="Kumar A."/>
            <person name="Marcet-Houben M."/>
            <person name="Poggeler S."/>
            <person name="Stajich J.E."/>
            <person name="Nowrousian M."/>
        </authorList>
    </citation>
    <scope>NUCLEOTIDE SEQUENCE [LARGE SCALE GENOMIC DNA]</scope>
    <source>
        <strain evidence="9">CBS 100304</strain>
        <tissue evidence="8">Vegetative mycelium</tissue>
    </source>
</reference>
<keyword evidence="2 8" id="KW-0436">Ligase</keyword>
<evidence type="ECO:0000256" key="1">
    <source>
        <dbReference type="ARBA" id="ARBA00006432"/>
    </source>
</evidence>
<dbReference type="InterPro" id="IPR000873">
    <property type="entry name" value="AMP-dep_synth/lig_dom"/>
</dbReference>
<dbReference type="Pfam" id="PF00501">
    <property type="entry name" value="AMP-binding"/>
    <property type="match status" value="1"/>
</dbReference>
<dbReference type="Proteomes" id="UP000018144">
    <property type="component" value="Unassembled WGS sequence"/>
</dbReference>
<dbReference type="AlphaFoldDB" id="U4KV24"/>
<evidence type="ECO:0000259" key="7">
    <source>
        <dbReference type="Pfam" id="PF13193"/>
    </source>
</evidence>
<keyword evidence="3" id="KW-0276">Fatty acid metabolism</keyword>
<dbReference type="InterPro" id="IPR042099">
    <property type="entry name" value="ANL_N_sf"/>
</dbReference>
<dbReference type="FunFam" id="3.30.300.30:FF:000008">
    <property type="entry name" value="2,3-dihydroxybenzoate-AMP ligase"/>
    <property type="match status" value="1"/>
</dbReference>
<protein>
    <submittedName>
        <fullName evidence="8">Similar to Acetate/butyrate--CoA ligase AAE7, peroxisomal acc. no. Q8VZF1</fullName>
    </submittedName>
</protein>
<feature type="region of interest" description="Disordered" evidence="5">
    <location>
        <begin position="1"/>
        <end position="33"/>
    </location>
</feature>
<dbReference type="GO" id="GO:0016874">
    <property type="term" value="F:ligase activity"/>
    <property type="evidence" value="ECO:0007669"/>
    <property type="project" value="UniProtKB-KW"/>
</dbReference>
<evidence type="ECO:0000256" key="3">
    <source>
        <dbReference type="ARBA" id="ARBA00022832"/>
    </source>
</evidence>
<sequence>MSNPSSRLSKLAGHLGLGGASGPKTPRQNNRHELSPTYFLPKAASIEPDAEAIVHTTVNGKVLRRTYREFADRARGLGYFLKSKGYKRVGILCPNTPAFLEAMFGIPAGGAIQVGINFRLKPEDIHYIFGHAEVDLIIVDREYAHLLDGFDPSVRRIIDEDTDATEGELSGEFDDAVRQGLEYDAKFGNGWEGLEMEAQNEEDVIGLAYTSGTTAKPKGVEYTHRGIYLGALANCIESGLAGNSVMTRTRAKYLTILPLFHAVGWTYPWAIVAARATHFCFRKIDYKEMWRLLKVEGITHFCAAPTVNTLLCAHEDAERLPQEVKVTVAASPPTAKLFEDMIGLNLVPVHVYGLTETYGPITKGYFLPEWHNLSPEEMYQKMARQGHGFITSKMLRVVKTTGTDEIIDVKKDGMEIGEIVFTGNICAKGYFKDPVATAKLFRGGVLHTEDLAVWHPDGSVQIQDRAKDIIISGGENISSVSLESMLVKHPEILEVGVVAVPDSHYGERPKAFVTVQGGSNLTGEQVIAWAKKSPHISGFMVPREVEIVKELPKTSTGKIQKNVLRGWVKGEKRDI</sequence>
<evidence type="ECO:0000259" key="6">
    <source>
        <dbReference type="Pfam" id="PF00501"/>
    </source>
</evidence>
<accession>U4KV24</accession>
<dbReference type="SUPFAM" id="SSF56801">
    <property type="entry name" value="Acetyl-CoA synthetase-like"/>
    <property type="match status" value="1"/>
</dbReference>
<feature type="domain" description="AMP-binding enzyme C-terminal" evidence="7">
    <location>
        <begin position="482"/>
        <end position="558"/>
    </location>
</feature>
<dbReference type="PANTHER" id="PTHR43859:SF4">
    <property type="entry name" value="BUTANOATE--COA LIGASE AAE1-RELATED"/>
    <property type="match status" value="1"/>
</dbReference>
<organism evidence="8 9">
    <name type="scientific">Pyronema omphalodes (strain CBS 100304)</name>
    <name type="common">Pyronema confluens</name>
    <dbReference type="NCBI Taxonomy" id="1076935"/>
    <lineage>
        <taxon>Eukaryota</taxon>
        <taxon>Fungi</taxon>
        <taxon>Dikarya</taxon>
        <taxon>Ascomycota</taxon>
        <taxon>Pezizomycotina</taxon>
        <taxon>Pezizomycetes</taxon>
        <taxon>Pezizales</taxon>
        <taxon>Pyronemataceae</taxon>
        <taxon>Pyronema</taxon>
    </lineage>
</organism>